<gene>
    <name evidence="9" type="ORF">CF168_17715</name>
</gene>
<evidence type="ECO:0000256" key="3">
    <source>
        <dbReference type="ARBA" id="ARBA00022452"/>
    </source>
</evidence>
<comment type="similarity">
    <text evidence="7">Belongs to the TonB-dependent receptor family.</text>
</comment>
<feature type="domain" description="TonB-dependent receptor plug" evidence="8">
    <location>
        <begin position="70"/>
        <end position="154"/>
    </location>
</feature>
<reference evidence="9 10" key="1">
    <citation type="submission" date="2017-07" db="EMBL/GenBank/DDBJ databases">
        <title>Phenotypical and genomic characterization of a clinical isolate of Shewanella bicestrii sp. nov. producing an extended-spectrum beta-lactamase and a new oxacillinase variant.</title>
        <authorList>
            <person name="Jousset A.B."/>
            <person name="Bonnin R.A."/>
            <person name="Girlich D."/>
            <person name="Dabos L."/>
            <person name="Potron A."/>
            <person name="Dortet L."/>
            <person name="Glaser P."/>
            <person name="Naas T."/>
        </authorList>
    </citation>
    <scope>NUCLEOTIDE SEQUENCE [LARGE SCALE GENOMIC DNA]</scope>
    <source>
        <strain evidence="9 10">JAB-1</strain>
    </source>
</reference>
<evidence type="ECO:0000256" key="4">
    <source>
        <dbReference type="ARBA" id="ARBA00022692"/>
    </source>
</evidence>
<dbReference type="InterPro" id="IPR037066">
    <property type="entry name" value="Plug_dom_sf"/>
</dbReference>
<evidence type="ECO:0000256" key="7">
    <source>
        <dbReference type="PROSITE-ProRule" id="PRU01360"/>
    </source>
</evidence>
<dbReference type="PROSITE" id="PS52016">
    <property type="entry name" value="TONB_DEPENDENT_REC_3"/>
    <property type="match status" value="1"/>
</dbReference>
<keyword evidence="9" id="KW-0675">Receptor</keyword>
<evidence type="ECO:0000256" key="1">
    <source>
        <dbReference type="ARBA" id="ARBA00004571"/>
    </source>
</evidence>
<sequence>MLYQPIKLAVILAGVLGTAVPQLSWSSEASDCGEDKKCNDYLRVSGDVMRQPVHLVSDPKQNRLPLPAYDGSGFLRSIPGFNITRKGGSGGDPMFRGLGGSRLNIVDDGQHVYGACGGRMDPPTNYIYPESYDQITVIKGPQTVKYGPVGTAGTILFEKNRHRFNQADLEGRASATGGSFDRRDAMVELSAGDKNYYLDFDMNQSSSDHYEDGNGNKVQSSYDRQNANLALGWTPTERTVLELAYGESSGEAEYADRLNKARQIDNRDAALLLQHEFESSWLTAVELQAFSNKNDHIMDRFDEGVNSGANVRRMTEGGHLWFELAPLDTLDVTLGLDYMSSKHDGRSMAPGDVGLDDLLNKPFKEDMRYQNYGLFAESRYRFEESDLGSSSLHAGLRLDDWNSELLIAQQGERDDTLYSGYLRYEFQTAQHQYYAGFGSAQRMPDYWEIMKASADNPAQKAFDLKAETTNQFDIGWIYQGPVEAAVSLFYGEIADYILIDSSGQATLARNIDASLYGGEASLDYALNEQWSSQLTVSYTHGENDTDKVALGQISPLEARLTVNYQWKSWTMAAQWRVVAAQDRYTLGHGNIVGQDLGPSSGFGTLALNASWSYSKDLSLILGVENLFDTAYAEHVSKAGTGNDLPGSEAMFRVNEPGRNLWAKLTYQF</sequence>
<evidence type="ECO:0000256" key="6">
    <source>
        <dbReference type="ARBA" id="ARBA00023237"/>
    </source>
</evidence>
<evidence type="ECO:0000256" key="5">
    <source>
        <dbReference type="ARBA" id="ARBA00023136"/>
    </source>
</evidence>
<name>A0A220URI5_9GAMM</name>
<accession>A0A220URI5</accession>
<dbReference type="GO" id="GO:0009279">
    <property type="term" value="C:cell outer membrane"/>
    <property type="evidence" value="ECO:0007669"/>
    <property type="project" value="UniProtKB-SubCell"/>
</dbReference>
<dbReference type="PANTHER" id="PTHR30069:SF49">
    <property type="entry name" value="OUTER MEMBRANE PROTEIN C"/>
    <property type="match status" value="1"/>
</dbReference>
<keyword evidence="2 7" id="KW-0813">Transport</keyword>
<dbReference type="EMBL" id="CP022358">
    <property type="protein sequence ID" value="ASK70551.1"/>
    <property type="molecule type" value="Genomic_DNA"/>
</dbReference>
<protein>
    <submittedName>
        <fullName evidence="9">TonB-dependent copper receptor</fullName>
    </submittedName>
</protein>
<organism evidence="9 10">
    <name type="scientific">Shewanella bicestrii</name>
    <dbReference type="NCBI Taxonomy" id="2018305"/>
    <lineage>
        <taxon>Bacteria</taxon>
        <taxon>Pseudomonadati</taxon>
        <taxon>Pseudomonadota</taxon>
        <taxon>Gammaproteobacteria</taxon>
        <taxon>Alteromonadales</taxon>
        <taxon>Shewanellaceae</taxon>
        <taxon>Shewanella</taxon>
    </lineage>
</organism>
<dbReference type="AlphaFoldDB" id="A0A220URI5"/>
<dbReference type="GO" id="GO:0044718">
    <property type="term" value="P:siderophore transmembrane transport"/>
    <property type="evidence" value="ECO:0007669"/>
    <property type="project" value="TreeGrafter"/>
</dbReference>
<dbReference type="InterPro" id="IPR012910">
    <property type="entry name" value="Plug_dom"/>
</dbReference>
<keyword evidence="5 7" id="KW-0472">Membrane</keyword>
<evidence type="ECO:0000259" key="8">
    <source>
        <dbReference type="Pfam" id="PF07715"/>
    </source>
</evidence>
<keyword evidence="4 7" id="KW-0812">Transmembrane</keyword>
<dbReference type="KEGG" id="sbj:CF168_17715"/>
<dbReference type="InterPro" id="IPR010100">
    <property type="entry name" value="TonB-dep_Cu_rcpt"/>
</dbReference>
<dbReference type="RefSeq" id="WP_089068511.1">
    <property type="nucleotide sequence ID" value="NZ_CP022358.1"/>
</dbReference>
<dbReference type="Gene3D" id="2.170.130.10">
    <property type="entry name" value="TonB-dependent receptor, plug domain"/>
    <property type="match status" value="1"/>
</dbReference>
<evidence type="ECO:0000313" key="10">
    <source>
        <dbReference type="Proteomes" id="UP000198367"/>
    </source>
</evidence>
<keyword evidence="10" id="KW-1185">Reference proteome</keyword>
<keyword evidence="3 7" id="KW-1134">Transmembrane beta strand</keyword>
<dbReference type="Gene3D" id="2.40.170.20">
    <property type="entry name" value="TonB-dependent receptor, beta-barrel domain"/>
    <property type="match status" value="1"/>
</dbReference>
<dbReference type="GO" id="GO:0015344">
    <property type="term" value="F:siderophore uptake transmembrane transporter activity"/>
    <property type="evidence" value="ECO:0007669"/>
    <property type="project" value="TreeGrafter"/>
</dbReference>
<dbReference type="Proteomes" id="UP000198367">
    <property type="component" value="Chromosome"/>
</dbReference>
<dbReference type="InterPro" id="IPR039426">
    <property type="entry name" value="TonB-dep_rcpt-like"/>
</dbReference>
<dbReference type="SUPFAM" id="SSF56935">
    <property type="entry name" value="Porins"/>
    <property type="match status" value="1"/>
</dbReference>
<comment type="subcellular location">
    <subcellularLocation>
        <location evidence="1 7">Cell outer membrane</location>
        <topology evidence="1 7">Multi-pass membrane protein</topology>
    </subcellularLocation>
</comment>
<dbReference type="InterPro" id="IPR036942">
    <property type="entry name" value="Beta-barrel_TonB_sf"/>
</dbReference>
<evidence type="ECO:0000256" key="2">
    <source>
        <dbReference type="ARBA" id="ARBA00022448"/>
    </source>
</evidence>
<dbReference type="Pfam" id="PF07715">
    <property type="entry name" value="Plug"/>
    <property type="match status" value="1"/>
</dbReference>
<dbReference type="CDD" id="cd01347">
    <property type="entry name" value="ligand_gated_channel"/>
    <property type="match status" value="1"/>
</dbReference>
<dbReference type="NCBIfam" id="TIGR01778">
    <property type="entry name" value="TonB-copper"/>
    <property type="match status" value="1"/>
</dbReference>
<keyword evidence="6 7" id="KW-0998">Cell outer membrane</keyword>
<evidence type="ECO:0000313" key="9">
    <source>
        <dbReference type="EMBL" id="ASK70551.1"/>
    </source>
</evidence>
<proteinExistence type="inferred from homology"/>
<dbReference type="PANTHER" id="PTHR30069">
    <property type="entry name" value="TONB-DEPENDENT OUTER MEMBRANE RECEPTOR"/>
    <property type="match status" value="1"/>
</dbReference>